<dbReference type="PANTHER" id="PTHR37469">
    <property type="entry name" value="CELLOBIONIC ACID PHOSPHORYLASE-RELATED"/>
    <property type="match status" value="1"/>
</dbReference>
<evidence type="ECO:0000313" key="5">
    <source>
        <dbReference type="EMBL" id="POZ88613.1"/>
    </source>
</evidence>
<protein>
    <recommendedName>
        <fullName evidence="7">Glycosyl hydrolase 36 catalytic domain-containing protein</fullName>
    </recommendedName>
</protein>
<dbReference type="EMBL" id="JAHC01000017">
    <property type="protein sequence ID" value="POZ88613.1"/>
    <property type="molecule type" value="Genomic_DNA"/>
</dbReference>
<gene>
    <name evidence="5" type="ORF">AA80_04735</name>
</gene>
<keyword evidence="2" id="KW-0808">Transferase</keyword>
<proteinExistence type="predicted"/>
<keyword evidence="1" id="KW-0328">Glycosyltransferase</keyword>
<accession>A0A855MU81</accession>
<dbReference type="InterPro" id="IPR052047">
    <property type="entry name" value="GH94_Enzymes"/>
</dbReference>
<feature type="domain" description="Glycosyl hydrolase 94 catalytic" evidence="4">
    <location>
        <begin position="1"/>
        <end position="42"/>
    </location>
</feature>
<dbReference type="Gene3D" id="1.50.10.10">
    <property type="match status" value="1"/>
</dbReference>
<dbReference type="GO" id="GO:0016757">
    <property type="term" value="F:glycosyltransferase activity"/>
    <property type="evidence" value="ECO:0007669"/>
    <property type="project" value="UniProtKB-KW"/>
</dbReference>
<evidence type="ECO:0000256" key="1">
    <source>
        <dbReference type="ARBA" id="ARBA00022676"/>
    </source>
</evidence>
<feature type="domain" description="Glycoside hydrolase family 65 C-terminal" evidence="3">
    <location>
        <begin position="49"/>
        <end position="99"/>
    </location>
</feature>
<reference evidence="5 6" key="1">
    <citation type="submission" date="2014-01" db="EMBL/GenBank/DDBJ databases">
        <title>Comparative genomics of Petrotoga.</title>
        <authorList>
            <person name="Chow K."/>
            <person name="Charchuk R."/>
            <person name="Nesbo C.L."/>
        </authorList>
    </citation>
    <scope>NUCLEOTIDE SEQUENCE [LARGE SCALE GENOMIC DNA]</scope>
    <source>
        <strain evidence="5 6">DSM 13575</strain>
    </source>
</reference>
<dbReference type="GO" id="GO:0005975">
    <property type="term" value="P:carbohydrate metabolic process"/>
    <property type="evidence" value="ECO:0007669"/>
    <property type="project" value="InterPro"/>
</dbReference>
<evidence type="ECO:0000259" key="4">
    <source>
        <dbReference type="Pfam" id="PF17167"/>
    </source>
</evidence>
<dbReference type="AlphaFoldDB" id="A0A855MU81"/>
<evidence type="ECO:0000259" key="3">
    <source>
        <dbReference type="Pfam" id="PF03633"/>
    </source>
</evidence>
<dbReference type="SUPFAM" id="SSF48208">
    <property type="entry name" value="Six-hairpin glycosidases"/>
    <property type="match status" value="1"/>
</dbReference>
<dbReference type="Pfam" id="PF17167">
    <property type="entry name" value="Glyco_hydro_94"/>
    <property type="match status" value="1"/>
</dbReference>
<comment type="caution">
    <text evidence="5">The sequence shown here is derived from an EMBL/GenBank/DDBJ whole genome shotgun (WGS) entry which is preliminary data.</text>
</comment>
<sequence length="107" mass="12230">MEPYIYAEYITGPNHPDFGEAGHSWLTGTASWMHRVGIDFILVVRPEFNGLRVDPCVPKEWDGYKIKRKFRGATYNITVKNSNHPSKGGAKIRIDGKEYEGNLYKNI</sequence>
<evidence type="ECO:0000313" key="6">
    <source>
        <dbReference type="Proteomes" id="UP000237502"/>
    </source>
</evidence>
<dbReference type="InterPro" id="IPR033432">
    <property type="entry name" value="GH94_catalytic"/>
</dbReference>
<dbReference type="InterPro" id="IPR008928">
    <property type="entry name" value="6-hairpin_glycosidase_sf"/>
</dbReference>
<dbReference type="Gene3D" id="2.60.420.10">
    <property type="entry name" value="Maltose phosphorylase, domain 3"/>
    <property type="match status" value="1"/>
</dbReference>
<evidence type="ECO:0000256" key="2">
    <source>
        <dbReference type="ARBA" id="ARBA00022679"/>
    </source>
</evidence>
<dbReference type="Pfam" id="PF03633">
    <property type="entry name" value="Glyco_hydro_65C"/>
    <property type="match status" value="1"/>
</dbReference>
<dbReference type="InterPro" id="IPR005194">
    <property type="entry name" value="Glyco_hydro_65_C"/>
</dbReference>
<name>A0A855MU81_9BACT</name>
<dbReference type="Proteomes" id="UP000237502">
    <property type="component" value="Unassembled WGS sequence"/>
</dbReference>
<evidence type="ECO:0008006" key="7">
    <source>
        <dbReference type="Google" id="ProtNLM"/>
    </source>
</evidence>
<dbReference type="InterPro" id="IPR012341">
    <property type="entry name" value="6hp_glycosidase-like_sf"/>
</dbReference>
<dbReference type="PANTHER" id="PTHR37469:SF2">
    <property type="entry name" value="CELLOBIONIC ACID PHOSPHORYLASE"/>
    <property type="match status" value="1"/>
</dbReference>
<organism evidence="5 6">
    <name type="scientific">Petrotoga sibirica DSM 13575</name>
    <dbReference type="NCBI Taxonomy" id="1122956"/>
    <lineage>
        <taxon>Bacteria</taxon>
        <taxon>Thermotogati</taxon>
        <taxon>Thermotogota</taxon>
        <taxon>Thermotogae</taxon>
        <taxon>Petrotogales</taxon>
        <taxon>Petrotogaceae</taxon>
        <taxon>Petrotoga</taxon>
    </lineage>
</organism>